<name>A0A2W7JBK1_9PROT</name>
<dbReference type="InterPro" id="IPR036388">
    <property type="entry name" value="WH-like_DNA-bd_sf"/>
</dbReference>
<dbReference type="GO" id="GO:0005829">
    <property type="term" value="C:cytosol"/>
    <property type="evidence" value="ECO:0007669"/>
    <property type="project" value="TreeGrafter"/>
</dbReference>
<reference evidence="2 3" key="1">
    <citation type="submission" date="2018-06" db="EMBL/GenBank/DDBJ databases">
        <title>Genomic Encyclopedia of Archaeal and Bacterial Type Strains, Phase II (KMG-II): from individual species to whole genera.</title>
        <authorList>
            <person name="Goeker M."/>
        </authorList>
    </citation>
    <scope>NUCLEOTIDE SEQUENCE [LARGE SCALE GENOMIC DNA]</scope>
    <source>
        <strain evidence="2 3">DSM 24525</strain>
    </source>
</reference>
<dbReference type="Pfam" id="PF02082">
    <property type="entry name" value="Rrf2"/>
    <property type="match status" value="1"/>
</dbReference>
<dbReference type="PROSITE" id="PS51197">
    <property type="entry name" value="HTH_RRF2_2"/>
    <property type="match status" value="1"/>
</dbReference>
<dbReference type="Proteomes" id="UP000249688">
    <property type="component" value="Unassembled WGS sequence"/>
</dbReference>
<dbReference type="PROSITE" id="PS01332">
    <property type="entry name" value="HTH_RRF2_1"/>
    <property type="match status" value="1"/>
</dbReference>
<evidence type="ECO:0000313" key="3">
    <source>
        <dbReference type="Proteomes" id="UP000249688"/>
    </source>
</evidence>
<evidence type="ECO:0000256" key="1">
    <source>
        <dbReference type="ARBA" id="ARBA00023125"/>
    </source>
</evidence>
<protein>
    <submittedName>
        <fullName evidence="2">BadM/Rrf2 family transcriptional regulator</fullName>
    </submittedName>
</protein>
<accession>A0A2W7JBK1</accession>
<dbReference type="SUPFAM" id="SSF46785">
    <property type="entry name" value="Winged helix' DNA-binding domain"/>
    <property type="match status" value="1"/>
</dbReference>
<dbReference type="RefSeq" id="WP_111396782.1">
    <property type="nucleotide sequence ID" value="NZ_QKYU01000003.1"/>
</dbReference>
<sequence length="150" mass="15644">MLKKERAWLAVCIMLDVAFFAGRGRTVPGAEVADRLGESRRGIEPVLQALARGGLLASTRGPKGGYRLARPARDIGLDMITRAIVDPADPADPGPVPAGGLRALVAEPLWTELEAGLEKILAGMTLADLLARAAAAGMQRPAAGPLNFAI</sequence>
<dbReference type="AlphaFoldDB" id="A0A2W7JBK1"/>
<dbReference type="GO" id="GO:0003700">
    <property type="term" value="F:DNA-binding transcription factor activity"/>
    <property type="evidence" value="ECO:0007669"/>
    <property type="project" value="TreeGrafter"/>
</dbReference>
<dbReference type="InterPro" id="IPR030489">
    <property type="entry name" value="TR_Rrf2-type_CS"/>
</dbReference>
<dbReference type="GO" id="GO:0003677">
    <property type="term" value="F:DNA binding"/>
    <property type="evidence" value="ECO:0007669"/>
    <property type="project" value="UniProtKB-KW"/>
</dbReference>
<comment type="caution">
    <text evidence="2">The sequence shown here is derived from an EMBL/GenBank/DDBJ whole genome shotgun (WGS) entry which is preliminary data.</text>
</comment>
<keyword evidence="3" id="KW-1185">Reference proteome</keyword>
<gene>
    <name evidence="2" type="ORF">C8P66_10397</name>
</gene>
<keyword evidence="1" id="KW-0238">DNA-binding</keyword>
<evidence type="ECO:0000313" key="2">
    <source>
        <dbReference type="EMBL" id="PZW49071.1"/>
    </source>
</evidence>
<dbReference type="InterPro" id="IPR036390">
    <property type="entry name" value="WH_DNA-bd_sf"/>
</dbReference>
<dbReference type="InterPro" id="IPR000944">
    <property type="entry name" value="Tscrpt_reg_Rrf2"/>
</dbReference>
<dbReference type="Gene3D" id="1.10.10.10">
    <property type="entry name" value="Winged helix-like DNA-binding domain superfamily/Winged helix DNA-binding domain"/>
    <property type="match status" value="1"/>
</dbReference>
<proteinExistence type="predicted"/>
<dbReference type="PANTHER" id="PTHR33221">
    <property type="entry name" value="WINGED HELIX-TURN-HELIX TRANSCRIPTIONAL REGULATOR, RRF2 FAMILY"/>
    <property type="match status" value="1"/>
</dbReference>
<dbReference type="OrthoDB" id="9800519at2"/>
<organism evidence="2 3">
    <name type="scientific">Humitalea rosea</name>
    <dbReference type="NCBI Taxonomy" id="990373"/>
    <lineage>
        <taxon>Bacteria</taxon>
        <taxon>Pseudomonadati</taxon>
        <taxon>Pseudomonadota</taxon>
        <taxon>Alphaproteobacteria</taxon>
        <taxon>Acetobacterales</taxon>
        <taxon>Roseomonadaceae</taxon>
        <taxon>Humitalea</taxon>
    </lineage>
</organism>
<dbReference type="PANTHER" id="PTHR33221:SF5">
    <property type="entry name" value="HTH-TYPE TRANSCRIPTIONAL REGULATOR ISCR"/>
    <property type="match status" value="1"/>
</dbReference>
<dbReference type="EMBL" id="QKYU01000003">
    <property type="protein sequence ID" value="PZW49071.1"/>
    <property type="molecule type" value="Genomic_DNA"/>
</dbReference>